<feature type="region of interest" description="Disordered" evidence="1">
    <location>
        <begin position="85"/>
        <end position="118"/>
    </location>
</feature>
<comment type="caution">
    <text evidence="2">The sequence shown here is derived from an EMBL/GenBank/DDBJ whole genome shotgun (WGS) entry which is preliminary data.</text>
</comment>
<reference evidence="2 3" key="1">
    <citation type="submission" date="2017-03" db="EMBL/GenBank/DDBJ databases">
        <title>Genomes of endolithic fungi from Antarctica.</title>
        <authorList>
            <person name="Coleine C."/>
            <person name="Masonjones S."/>
            <person name="Stajich J.E."/>
        </authorList>
    </citation>
    <scope>NUCLEOTIDE SEQUENCE [LARGE SCALE GENOMIC DNA]</scope>
    <source>
        <strain evidence="2 3">CCFEE 5184</strain>
    </source>
</reference>
<organism evidence="2 3">
    <name type="scientific">Friedmanniomyces simplex</name>
    <dbReference type="NCBI Taxonomy" id="329884"/>
    <lineage>
        <taxon>Eukaryota</taxon>
        <taxon>Fungi</taxon>
        <taxon>Dikarya</taxon>
        <taxon>Ascomycota</taxon>
        <taxon>Pezizomycotina</taxon>
        <taxon>Dothideomycetes</taxon>
        <taxon>Dothideomycetidae</taxon>
        <taxon>Mycosphaerellales</taxon>
        <taxon>Teratosphaeriaceae</taxon>
        <taxon>Friedmanniomyces</taxon>
    </lineage>
</organism>
<accession>A0A4U0Y0R1</accession>
<name>A0A4U0Y0R1_9PEZI</name>
<feature type="region of interest" description="Disordered" evidence="1">
    <location>
        <begin position="183"/>
        <end position="254"/>
    </location>
</feature>
<gene>
    <name evidence="2" type="ORF">B0A55_00235</name>
</gene>
<keyword evidence="3" id="KW-1185">Reference proteome</keyword>
<proteinExistence type="predicted"/>
<feature type="compositionally biased region" description="Low complexity" evidence="1">
    <location>
        <begin position="204"/>
        <end position="231"/>
    </location>
</feature>
<evidence type="ECO:0000256" key="1">
    <source>
        <dbReference type="SAM" id="MobiDB-lite"/>
    </source>
</evidence>
<evidence type="ECO:0000313" key="2">
    <source>
        <dbReference type="EMBL" id="TKA83964.1"/>
    </source>
</evidence>
<dbReference type="Proteomes" id="UP000309340">
    <property type="component" value="Unassembled WGS sequence"/>
</dbReference>
<sequence length="254" mass="27626">MLAFPLLRPSTNTLPGRMHLLIDAQQAHANEQQQRPTRKHSNTQKPTEKTSTCGPSRLPTLLPKAEGPDAGTRLGCTAMEYAGYRRGSKDEHPSVNRAFSSQEERKQRQQSEQSELDLSADNFVRLTVEDYEGSNDVRRRERNKNVLPLCRLGGREYAGCMREYGHENFNGEKMDEATGVMNKAKGKGKGKERCVSVRDPAEVGGSSAASGADSRSVTSLVSSEVSSGDSVGTAVTARLEGNRDAEEEGGGRGL</sequence>
<feature type="region of interest" description="Disordered" evidence="1">
    <location>
        <begin position="27"/>
        <end position="72"/>
    </location>
</feature>
<dbReference type="EMBL" id="NAJQ01000001">
    <property type="protein sequence ID" value="TKA83964.1"/>
    <property type="molecule type" value="Genomic_DNA"/>
</dbReference>
<dbReference type="AlphaFoldDB" id="A0A4U0Y0R1"/>
<evidence type="ECO:0000313" key="3">
    <source>
        <dbReference type="Proteomes" id="UP000309340"/>
    </source>
</evidence>
<protein>
    <submittedName>
        <fullName evidence="2">Uncharacterized protein</fullName>
    </submittedName>
</protein>
<feature type="compositionally biased region" description="Polar residues" evidence="1">
    <location>
        <begin position="43"/>
        <end position="54"/>
    </location>
</feature>
<feature type="compositionally biased region" description="Basic and acidic residues" evidence="1">
    <location>
        <begin position="189"/>
        <end position="201"/>
    </location>
</feature>